<feature type="transmembrane region" description="Helical" evidence="1">
    <location>
        <begin position="173"/>
        <end position="189"/>
    </location>
</feature>
<keyword evidence="1" id="KW-1133">Transmembrane helix</keyword>
<feature type="transmembrane region" description="Helical" evidence="1">
    <location>
        <begin position="380"/>
        <end position="400"/>
    </location>
</feature>
<evidence type="ECO:0000256" key="1">
    <source>
        <dbReference type="SAM" id="Phobius"/>
    </source>
</evidence>
<gene>
    <name evidence="2" type="ORF">QGN17_15070</name>
</gene>
<dbReference type="EMBL" id="JARYGZ010000002">
    <property type="protein sequence ID" value="MDH7640057.1"/>
    <property type="molecule type" value="Genomic_DNA"/>
</dbReference>
<dbReference type="Proteomes" id="UP001160625">
    <property type="component" value="Unassembled WGS sequence"/>
</dbReference>
<keyword evidence="3" id="KW-1185">Reference proteome</keyword>
<keyword evidence="1" id="KW-0812">Transmembrane</keyword>
<feature type="transmembrane region" description="Helical" evidence="1">
    <location>
        <begin position="24"/>
        <end position="42"/>
    </location>
</feature>
<reference evidence="2" key="1">
    <citation type="submission" date="2023-04" db="EMBL/GenBank/DDBJ databases">
        <title>Sphingomonas sp. MAHUQ-71 isolated from rice field.</title>
        <authorList>
            <person name="Huq M.A."/>
        </authorList>
    </citation>
    <scope>NUCLEOTIDE SEQUENCE</scope>
    <source>
        <strain evidence="2">MAHUQ-71</strain>
    </source>
</reference>
<keyword evidence="1" id="KW-0472">Membrane</keyword>
<feature type="transmembrane region" description="Helical" evidence="1">
    <location>
        <begin position="432"/>
        <end position="458"/>
    </location>
</feature>
<evidence type="ECO:0000313" key="2">
    <source>
        <dbReference type="EMBL" id="MDH7640057.1"/>
    </source>
</evidence>
<name>A0ABT6N499_9SPHN</name>
<feature type="transmembrane region" description="Helical" evidence="1">
    <location>
        <begin position="269"/>
        <end position="289"/>
    </location>
</feature>
<feature type="transmembrane region" description="Helical" evidence="1">
    <location>
        <begin position="354"/>
        <end position="373"/>
    </location>
</feature>
<organism evidence="2 3">
    <name type="scientific">Sphingomonas oryzagri</name>
    <dbReference type="NCBI Taxonomy" id="3042314"/>
    <lineage>
        <taxon>Bacteria</taxon>
        <taxon>Pseudomonadati</taxon>
        <taxon>Pseudomonadota</taxon>
        <taxon>Alphaproteobacteria</taxon>
        <taxon>Sphingomonadales</taxon>
        <taxon>Sphingomonadaceae</taxon>
        <taxon>Sphingomonas</taxon>
    </lineage>
</organism>
<dbReference type="RefSeq" id="WP_281045416.1">
    <property type="nucleotide sequence ID" value="NZ_JARYGZ010000002.1"/>
</dbReference>
<evidence type="ECO:0000313" key="3">
    <source>
        <dbReference type="Proteomes" id="UP001160625"/>
    </source>
</evidence>
<sequence length="602" mass="63599">MTGLPEAERYTVRPHPAGGGTRHAIALAAIWLAGCALLLFFFRDDIGGAPFSDPDDYMRLQQVRDWMAGQSWFDVTQYRINPPHGLLMHWSRLVDLPLAGTIALLRPLVGPAQAEIYACAIVPLISLGLAALAIAGIAQRLMGRGVALAAMAFCMIAPELLWAARPMRIDHHGWQLACAAAMAWALIGNREPRRAALAGLFAALWMHISLEGLPFTAACGAWLGLRWMIQPTDERWRLPAFLGTAAVASLGLFLIAHGGALFDRTFCDAVSPVHMGLLTVAAIGSALACRIAPTHWLARGAMLGVTAVVAGLVYKLGAPQCAGGPFAALDPLTYRLWYLAIPEGLPIWRQTPQAAALAIAYPLVGLAGCVVGWRRAEDKGAWLDLSALLVAATLIAAMLIRACACANALAVPGALAFLPAAGAAMKRTTASLLRVLAGAGAGLLAFPLAIDLLALAMVHTGHAEDRNRGVAIATARTCMAPANLAALDRLPKSVFLTPMDEAPAVIVDSHHEAVGSGYHRNVGVMHDILTLWMGDEANARRLIAAHGATHLFFCPGDAELRMTAREAPRGFAARLIGGSPPAWLRPVAVPGLSAGRVYAIAP</sequence>
<proteinExistence type="predicted"/>
<feature type="transmembrane region" description="Helical" evidence="1">
    <location>
        <begin position="296"/>
        <end position="314"/>
    </location>
</feature>
<feature type="transmembrane region" description="Helical" evidence="1">
    <location>
        <begin position="236"/>
        <end position="257"/>
    </location>
</feature>
<protein>
    <recommendedName>
        <fullName evidence="4">AcrB/AcrD/AcrF family protein</fullName>
    </recommendedName>
</protein>
<evidence type="ECO:0008006" key="4">
    <source>
        <dbReference type="Google" id="ProtNLM"/>
    </source>
</evidence>
<feature type="transmembrane region" description="Helical" evidence="1">
    <location>
        <begin position="141"/>
        <end position="161"/>
    </location>
</feature>
<accession>A0ABT6N499</accession>
<feature type="transmembrane region" description="Helical" evidence="1">
    <location>
        <begin position="195"/>
        <end position="224"/>
    </location>
</feature>
<comment type="caution">
    <text evidence="2">The sequence shown here is derived from an EMBL/GenBank/DDBJ whole genome shotgun (WGS) entry which is preliminary data.</text>
</comment>
<feature type="transmembrane region" description="Helical" evidence="1">
    <location>
        <begin position="116"/>
        <end position="135"/>
    </location>
</feature>
<feature type="transmembrane region" description="Helical" evidence="1">
    <location>
        <begin position="406"/>
        <end position="425"/>
    </location>
</feature>